<accession>A0A8J6XJN4</accession>
<dbReference type="AlphaFoldDB" id="A0A8J6XJN4"/>
<keyword evidence="2" id="KW-0175">Coiled coil</keyword>
<dbReference type="Pfam" id="PF25881">
    <property type="entry name" value="HH_YBHG"/>
    <property type="match status" value="1"/>
</dbReference>
<dbReference type="SUPFAM" id="SSF111369">
    <property type="entry name" value="HlyD-like secretion proteins"/>
    <property type="match status" value="2"/>
</dbReference>
<feature type="transmembrane region" description="Helical" evidence="4">
    <location>
        <begin position="31"/>
        <end position="51"/>
    </location>
</feature>
<dbReference type="Proteomes" id="UP000629098">
    <property type="component" value="Unassembled WGS sequence"/>
</dbReference>
<feature type="domain" description="YbhG-like alpha-helical hairpin" evidence="5">
    <location>
        <begin position="127"/>
        <end position="254"/>
    </location>
</feature>
<dbReference type="Pfam" id="PF25954">
    <property type="entry name" value="Beta-barrel_RND_2"/>
    <property type="match status" value="1"/>
</dbReference>
<feature type="region of interest" description="Disordered" evidence="3">
    <location>
        <begin position="1"/>
        <end position="21"/>
    </location>
</feature>
<evidence type="ECO:0000313" key="7">
    <source>
        <dbReference type="EMBL" id="MBD2772744.1"/>
    </source>
</evidence>
<gene>
    <name evidence="7" type="ORF">ICL16_11850</name>
</gene>
<evidence type="ECO:0000256" key="2">
    <source>
        <dbReference type="SAM" id="Coils"/>
    </source>
</evidence>
<keyword evidence="4" id="KW-1133">Transmembrane helix</keyword>
<reference evidence="7" key="1">
    <citation type="submission" date="2020-09" db="EMBL/GenBank/DDBJ databases">
        <title>Iningainema tapete sp. nov. (Scytonemataceae, Cyanobacteria) from greenhouses in central Florida (USA) produces two types of nodularin with biosynthetic potential for microcystin-LR and anabaenopeptins.</title>
        <authorList>
            <person name="Berthold D.E."/>
            <person name="Lefler F.W."/>
            <person name="Huang I.-S."/>
            <person name="Abdulla H."/>
            <person name="Zimba P.V."/>
            <person name="Laughinghouse H.D. IV."/>
        </authorList>
    </citation>
    <scope>NUCLEOTIDE SEQUENCE</scope>
    <source>
        <strain evidence="7">BLCCT55</strain>
    </source>
</reference>
<feature type="compositionally biased region" description="Basic and acidic residues" evidence="3">
    <location>
        <begin position="1"/>
        <end position="15"/>
    </location>
</feature>
<dbReference type="PANTHER" id="PTHR30469">
    <property type="entry name" value="MULTIDRUG RESISTANCE PROTEIN MDTA"/>
    <property type="match status" value="1"/>
</dbReference>
<dbReference type="InterPro" id="IPR006143">
    <property type="entry name" value="RND_pump_MFP"/>
</dbReference>
<comment type="caution">
    <text evidence="7">The sequence shown here is derived from an EMBL/GenBank/DDBJ whole genome shotgun (WGS) entry which is preliminary data.</text>
</comment>
<evidence type="ECO:0000256" key="3">
    <source>
        <dbReference type="SAM" id="MobiDB-lite"/>
    </source>
</evidence>
<comment type="similarity">
    <text evidence="1">Belongs to the membrane fusion protein (MFP) (TC 8.A.1) family.</text>
</comment>
<organism evidence="7 8">
    <name type="scientific">Iningainema tapete BLCC-T55</name>
    <dbReference type="NCBI Taxonomy" id="2748662"/>
    <lineage>
        <taxon>Bacteria</taxon>
        <taxon>Bacillati</taxon>
        <taxon>Cyanobacteriota</taxon>
        <taxon>Cyanophyceae</taxon>
        <taxon>Nostocales</taxon>
        <taxon>Scytonemataceae</taxon>
        <taxon>Iningainema tapete</taxon>
    </lineage>
</organism>
<evidence type="ECO:0000313" key="8">
    <source>
        <dbReference type="Proteomes" id="UP000629098"/>
    </source>
</evidence>
<dbReference type="EMBL" id="JACXAE010000043">
    <property type="protein sequence ID" value="MBD2772744.1"/>
    <property type="molecule type" value="Genomic_DNA"/>
</dbReference>
<keyword evidence="4" id="KW-0472">Membrane</keyword>
<dbReference type="RefSeq" id="WP_190827703.1">
    <property type="nucleotide sequence ID" value="NZ_CAWPPI010000043.1"/>
</dbReference>
<name>A0A8J6XJN4_9CYAN</name>
<evidence type="ECO:0000256" key="1">
    <source>
        <dbReference type="ARBA" id="ARBA00009477"/>
    </source>
</evidence>
<dbReference type="Gene3D" id="2.40.420.20">
    <property type="match status" value="1"/>
</dbReference>
<evidence type="ECO:0000259" key="5">
    <source>
        <dbReference type="Pfam" id="PF25881"/>
    </source>
</evidence>
<evidence type="ECO:0000259" key="6">
    <source>
        <dbReference type="Pfam" id="PF25954"/>
    </source>
</evidence>
<dbReference type="NCBIfam" id="TIGR01730">
    <property type="entry name" value="RND_mfp"/>
    <property type="match status" value="1"/>
</dbReference>
<proteinExistence type="inferred from homology"/>
<protein>
    <submittedName>
        <fullName evidence="7">Efflux RND transporter periplasmic adaptor subunit</fullName>
    </submittedName>
</protein>
<feature type="coiled-coil region" evidence="2">
    <location>
        <begin position="127"/>
        <end position="156"/>
    </location>
</feature>
<evidence type="ECO:0000256" key="4">
    <source>
        <dbReference type="SAM" id="Phobius"/>
    </source>
</evidence>
<keyword evidence="8" id="KW-1185">Reference proteome</keyword>
<dbReference type="InterPro" id="IPR059052">
    <property type="entry name" value="HH_YbhG-like"/>
</dbReference>
<feature type="domain" description="CusB-like beta-barrel" evidence="6">
    <location>
        <begin position="297"/>
        <end position="366"/>
    </location>
</feature>
<dbReference type="InterPro" id="IPR058792">
    <property type="entry name" value="Beta-barrel_RND_2"/>
</dbReference>
<dbReference type="PANTHER" id="PTHR30469:SF15">
    <property type="entry name" value="HLYD FAMILY OF SECRETION PROTEINS"/>
    <property type="match status" value="1"/>
</dbReference>
<dbReference type="GO" id="GO:1990281">
    <property type="term" value="C:efflux pump complex"/>
    <property type="evidence" value="ECO:0007669"/>
    <property type="project" value="TreeGrafter"/>
</dbReference>
<sequence>MNTFDTKSDQEDRLDNSVQSNSKSARSKKHWLWMLLVLLLTGGSITLWRWFSPGQQTPKPVAAQTPPPKPIETTTLTAGRGVRRIQLLGQVESREQATIRSQTAGIVQQILVQPGDRVTTGTTIAILDDADQKLAVAQAKARLAQERSNLARLEVGTRREIIAQRQATVQSAIAREQEAADNLKRTSNLVAQGALSRRVLVEARAALDDARGDRLAAEAQLAEAQAGPTREEIDAQRANVAAALSAVNQAELSLRRTRIRALSDGVVQVRQVSPGDYVQTANPVVTTISGNNLDIFLELPENLSGRIQPGQSVALTARALPQWNGRATITGVVPAAEATSRRQRVRVRLDNPPQGLLPGMAITGNLEIAANTQSFVVSRDTLTQRQNQWLIFTVANGKVQQQKVELVADMGEKVAIYNPQLRAGQSIVLRGGDGLTNGASVKVVNR</sequence>
<keyword evidence="4" id="KW-0812">Transmembrane</keyword>
<dbReference type="GO" id="GO:0015562">
    <property type="term" value="F:efflux transmembrane transporter activity"/>
    <property type="evidence" value="ECO:0007669"/>
    <property type="project" value="TreeGrafter"/>
</dbReference>
<dbReference type="Gene3D" id="2.40.30.170">
    <property type="match status" value="1"/>
</dbReference>
<dbReference type="Gene3D" id="2.40.50.100">
    <property type="match status" value="2"/>
</dbReference>
<dbReference type="Gene3D" id="1.10.287.470">
    <property type="entry name" value="Helix hairpin bin"/>
    <property type="match status" value="2"/>
</dbReference>